<accession>A0A5A7R3Z6</accession>
<dbReference type="AlphaFoldDB" id="A0A5A7R3Z6"/>
<reference evidence="3" key="1">
    <citation type="journal article" date="2019" name="Curr. Biol.">
        <title>Genome Sequence of Striga asiatica Provides Insight into the Evolution of Plant Parasitism.</title>
        <authorList>
            <person name="Yoshida S."/>
            <person name="Kim S."/>
            <person name="Wafula E.K."/>
            <person name="Tanskanen J."/>
            <person name="Kim Y.M."/>
            <person name="Honaas L."/>
            <person name="Yang Z."/>
            <person name="Spallek T."/>
            <person name="Conn C.E."/>
            <person name="Ichihashi Y."/>
            <person name="Cheong K."/>
            <person name="Cui S."/>
            <person name="Der J.P."/>
            <person name="Gundlach H."/>
            <person name="Jiao Y."/>
            <person name="Hori C."/>
            <person name="Ishida J.K."/>
            <person name="Kasahara H."/>
            <person name="Kiba T."/>
            <person name="Kim M.S."/>
            <person name="Koo N."/>
            <person name="Laohavisit A."/>
            <person name="Lee Y.H."/>
            <person name="Lumba S."/>
            <person name="McCourt P."/>
            <person name="Mortimer J.C."/>
            <person name="Mutuku J.M."/>
            <person name="Nomura T."/>
            <person name="Sasaki-Sekimoto Y."/>
            <person name="Seto Y."/>
            <person name="Wang Y."/>
            <person name="Wakatake T."/>
            <person name="Sakakibara H."/>
            <person name="Demura T."/>
            <person name="Yamaguchi S."/>
            <person name="Yoneyama K."/>
            <person name="Manabe R.I."/>
            <person name="Nelson D.C."/>
            <person name="Schulman A.H."/>
            <person name="Timko M.P."/>
            <person name="dePamphilis C.W."/>
            <person name="Choi D."/>
            <person name="Shirasu K."/>
        </authorList>
    </citation>
    <scope>NUCLEOTIDE SEQUENCE [LARGE SCALE GENOMIC DNA]</scope>
    <source>
        <strain evidence="3">cv. UVA1</strain>
    </source>
</reference>
<protein>
    <submittedName>
        <fullName evidence="2">Uncharacterized protein</fullName>
    </submittedName>
</protein>
<dbReference type="OrthoDB" id="1894577at2759"/>
<keyword evidence="3" id="KW-1185">Reference proteome</keyword>
<dbReference type="EMBL" id="BKCP01010181">
    <property type="protein sequence ID" value="GER52189.1"/>
    <property type="molecule type" value="Genomic_DNA"/>
</dbReference>
<sequence length="506" mass="56990">MSVLHFPADATTSVHRRLASGALNSSNPTLLISSSLTSFSTRPSRRKNHLRQKILKTLEKPIIPRLTPPNPITPIFTEKEYDSDKIQLLHESGKSENSETGNEEVRKSEELREIEVSESSSVDVSIPKDLIFKHWHWLVGSFVFQTLCAIWIFSWDDSDGHKKQISSETKSNSVLEVEGNEKGKSRMKSNIYGNGTGKMGAGNSDPDSIVYVDKLEMERKIEEIQVMANKAREVERLELKKNGIYDSDEIDGENCAKNEIQEEVGNRLVKFRKKLEKARSKVPVASVEYLRKENETNDEVKIHDKGVYEGDINGELLFKKKYKFKGGPTKPVEKPKGFVGSVGTDVESLQKPKVKNGIGLEKNNGKKLKSEAVEPRKSTSVQEVESGNNSWWLNLPYVTVIVMGRGQDDESVGFYSLQSISSTGEQLSHLVAFEDHTDATNFSYLLQSFFDYMDDFMADIVPLTVKELNESAKYMNSKVLVVKKQILQLYAGQPLDDAETKLRAMI</sequence>
<name>A0A5A7R3Z6_STRAF</name>
<evidence type="ECO:0000313" key="3">
    <source>
        <dbReference type="Proteomes" id="UP000325081"/>
    </source>
</evidence>
<organism evidence="2 3">
    <name type="scientific">Striga asiatica</name>
    <name type="common">Asiatic witchweed</name>
    <name type="synonym">Buchnera asiatica</name>
    <dbReference type="NCBI Taxonomy" id="4170"/>
    <lineage>
        <taxon>Eukaryota</taxon>
        <taxon>Viridiplantae</taxon>
        <taxon>Streptophyta</taxon>
        <taxon>Embryophyta</taxon>
        <taxon>Tracheophyta</taxon>
        <taxon>Spermatophyta</taxon>
        <taxon>Magnoliopsida</taxon>
        <taxon>eudicotyledons</taxon>
        <taxon>Gunneridae</taxon>
        <taxon>Pentapetalae</taxon>
        <taxon>asterids</taxon>
        <taxon>lamiids</taxon>
        <taxon>Lamiales</taxon>
        <taxon>Orobanchaceae</taxon>
        <taxon>Buchnereae</taxon>
        <taxon>Striga</taxon>
    </lineage>
</organism>
<dbReference type="PANTHER" id="PTHR34962:SF3">
    <property type="entry name" value="ABC SUBFAMILY C PROTEIN"/>
    <property type="match status" value="1"/>
</dbReference>
<dbReference type="Proteomes" id="UP000325081">
    <property type="component" value="Unassembled WGS sequence"/>
</dbReference>
<evidence type="ECO:0000256" key="1">
    <source>
        <dbReference type="SAM" id="MobiDB-lite"/>
    </source>
</evidence>
<dbReference type="PANTHER" id="PTHR34962">
    <property type="entry name" value="EMBRYO DEFECTIVE 1703-RELATED"/>
    <property type="match status" value="1"/>
</dbReference>
<evidence type="ECO:0000313" key="2">
    <source>
        <dbReference type="EMBL" id="GER52189.1"/>
    </source>
</evidence>
<comment type="caution">
    <text evidence="2">The sequence shown here is derived from an EMBL/GenBank/DDBJ whole genome shotgun (WGS) entry which is preliminary data.</text>
</comment>
<feature type="region of interest" description="Disordered" evidence="1">
    <location>
        <begin position="90"/>
        <end position="113"/>
    </location>
</feature>
<proteinExistence type="predicted"/>
<gene>
    <name evidence="2" type="ORF">STAS_29626</name>
</gene>